<sequence length="29" mass="3435">MKARRTPILCSSHFPFMFLYFQEICIAAL</sequence>
<organism evidence="1">
    <name type="scientific">Anguilla anguilla</name>
    <name type="common">European freshwater eel</name>
    <name type="synonym">Muraena anguilla</name>
    <dbReference type="NCBI Taxonomy" id="7936"/>
    <lineage>
        <taxon>Eukaryota</taxon>
        <taxon>Metazoa</taxon>
        <taxon>Chordata</taxon>
        <taxon>Craniata</taxon>
        <taxon>Vertebrata</taxon>
        <taxon>Euteleostomi</taxon>
        <taxon>Actinopterygii</taxon>
        <taxon>Neopterygii</taxon>
        <taxon>Teleostei</taxon>
        <taxon>Anguilliformes</taxon>
        <taxon>Anguillidae</taxon>
        <taxon>Anguilla</taxon>
    </lineage>
</organism>
<evidence type="ECO:0000313" key="1">
    <source>
        <dbReference type="EMBL" id="JAH61559.1"/>
    </source>
</evidence>
<dbReference type="EMBL" id="GBXM01047018">
    <property type="protein sequence ID" value="JAH61559.1"/>
    <property type="molecule type" value="Transcribed_RNA"/>
</dbReference>
<name>A0A0E9U6L6_ANGAN</name>
<protein>
    <submittedName>
        <fullName evidence="1">Uncharacterized protein</fullName>
    </submittedName>
</protein>
<dbReference type="AlphaFoldDB" id="A0A0E9U6L6"/>
<accession>A0A0E9U6L6</accession>
<reference evidence="1" key="1">
    <citation type="submission" date="2014-11" db="EMBL/GenBank/DDBJ databases">
        <authorList>
            <person name="Amaro Gonzalez C."/>
        </authorList>
    </citation>
    <scope>NUCLEOTIDE SEQUENCE</scope>
</reference>
<reference evidence="1" key="2">
    <citation type="journal article" date="2015" name="Fish Shellfish Immunol.">
        <title>Early steps in the European eel (Anguilla anguilla)-Vibrio vulnificus interaction in the gills: Role of the RtxA13 toxin.</title>
        <authorList>
            <person name="Callol A."/>
            <person name="Pajuelo D."/>
            <person name="Ebbesson L."/>
            <person name="Teles M."/>
            <person name="MacKenzie S."/>
            <person name="Amaro C."/>
        </authorList>
    </citation>
    <scope>NUCLEOTIDE SEQUENCE</scope>
</reference>
<proteinExistence type="predicted"/>